<evidence type="ECO:0000259" key="2">
    <source>
        <dbReference type="Pfam" id="PF20171"/>
    </source>
</evidence>
<name>A0A6J6CCM7_9ZZZZ</name>
<dbReference type="InterPro" id="IPR046801">
    <property type="entry name" value="OpcA_G6PD_N"/>
</dbReference>
<evidence type="ECO:0000313" key="3">
    <source>
        <dbReference type="EMBL" id="CAB4547828.1"/>
    </source>
</evidence>
<organism evidence="3">
    <name type="scientific">freshwater metagenome</name>
    <dbReference type="NCBI Taxonomy" id="449393"/>
    <lineage>
        <taxon>unclassified sequences</taxon>
        <taxon>metagenomes</taxon>
        <taxon>ecological metagenomes</taxon>
    </lineage>
</organism>
<proteinExistence type="predicted"/>
<dbReference type="Pfam" id="PF20171">
    <property type="entry name" value="OpcA_G6PD_C"/>
    <property type="match status" value="1"/>
</dbReference>
<feature type="domain" description="Glucose-6-phosphate dehydrogenase assembly protein OpcA C-terminal" evidence="2">
    <location>
        <begin position="165"/>
        <end position="298"/>
    </location>
</feature>
<dbReference type="PANTHER" id="PTHR38658:SF1">
    <property type="entry name" value="OXPP CYCLE PROTEIN OPCA-RELATED"/>
    <property type="match status" value="1"/>
</dbReference>
<dbReference type="InterPro" id="IPR004555">
    <property type="entry name" value="G6PDH_assembly_OpcA"/>
</dbReference>
<dbReference type="PANTHER" id="PTHR38658">
    <property type="entry name" value="OXPP CYCLE PROTEIN OPCA-RELATED"/>
    <property type="match status" value="1"/>
</dbReference>
<feature type="domain" description="Glucose-6-phosphate dehydrogenase assembly protein OpcA N-terminal" evidence="1">
    <location>
        <begin position="51"/>
        <end position="160"/>
    </location>
</feature>
<evidence type="ECO:0000259" key="1">
    <source>
        <dbReference type="Pfam" id="PF10128"/>
    </source>
</evidence>
<dbReference type="InterPro" id="IPR046802">
    <property type="entry name" value="OpcA_G6PD_C"/>
</dbReference>
<reference evidence="3" key="1">
    <citation type="submission" date="2020-05" db="EMBL/GenBank/DDBJ databases">
        <authorList>
            <person name="Chiriac C."/>
            <person name="Salcher M."/>
            <person name="Ghai R."/>
            <person name="Kavagutti S V."/>
        </authorList>
    </citation>
    <scope>NUCLEOTIDE SEQUENCE</scope>
</reference>
<sequence>MIVNLPGTTVSQISKELVAIREQGGAVALGRVLTLVIECDESGAEAAIEAANEASREHPSRIITLISSPSTEQPRLDAEIRVGGDAGASEVIVLRAHGEAATYPQSLVMGLLLPDAPVVAWWPGKPPKVASQSPIGKIATRRITDAANQDDPIKFLEQLSSSYSPGDSDFSWTRLTLWRGQFAALLDQAPHSPVGSVAIIGDANNPSVALLVSWLSQRLTCPVTLEHREDSKGVRAIYSVRFVREGASIEIVRNQTNIAVISQSGQPPKELSLPVRSLRDCLAEDLRRLDPDVAYGKVISGFKPESRVAK</sequence>
<dbReference type="Pfam" id="PF10128">
    <property type="entry name" value="OpcA_G6PD_assem"/>
    <property type="match status" value="1"/>
</dbReference>
<gene>
    <name evidence="3" type="ORF">UFOPK1537_00102</name>
</gene>
<accession>A0A6J6CCM7</accession>
<dbReference type="EMBL" id="CAEZSX010000007">
    <property type="protein sequence ID" value="CAB4547828.1"/>
    <property type="molecule type" value="Genomic_DNA"/>
</dbReference>
<protein>
    <submittedName>
        <fullName evidence="3">Unannotated protein</fullName>
    </submittedName>
</protein>
<dbReference type="AlphaFoldDB" id="A0A6J6CCM7"/>